<dbReference type="Pfam" id="PF11547">
    <property type="entry name" value="E3_UbLigase_EDD"/>
    <property type="match status" value="1"/>
</dbReference>
<feature type="region of interest" description="Disordered" evidence="7">
    <location>
        <begin position="1395"/>
        <end position="1568"/>
    </location>
</feature>
<feature type="region of interest" description="Disordered" evidence="7">
    <location>
        <begin position="2489"/>
        <end position="2510"/>
    </location>
</feature>
<feature type="region of interest" description="Disordered" evidence="7">
    <location>
        <begin position="222"/>
        <end position="242"/>
    </location>
</feature>
<feature type="compositionally biased region" description="Basic and acidic residues" evidence="7">
    <location>
        <begin position="2388"/>
        <end position="2399"/>
    </location>
</feature>
<dbReference type="Pfam" id="PF00658">
    <property type="entry name" value="MLLE"/>
    <property type="match status" value="1"/>
</dbReference>
<dbReference type="InterPro" id="IPR000569">
    <property type="entry name" value="HECT_dom"/>
</dbReference>
<dbReference type="Gene3D" id="3.30.2160.10">
    <property type="entry name" value="Hect, E3 ligase catalytic domain"/>
    <property type="match status" value="1"/>
</dbReference>
<dbReference type="SUPFAM" id="SSF50985">
    <property type="entry name" value="RCC1/BLIP-II"/>
    <property type="match status" value="1"/>
</dbReference>
<dbReference type="SMART" id="SM00119">
    <property type="entry name" value="HECTc"/>
    <property type="match status" value="1"/>
</dbReference>
<dbReference type="RefSeq" id="XP_006821041.1">
    <property type="nucleotide sequence ID" value="XM_006820978.1"/>
</dbReference>
<dbReference type="Proteomes" id="UP000694865">
    <property type="component" value="Unplaced"/>
</dbReference>
<dbReference type="InterPro" id="IPR003126">
    <property type="entry name" value="Znf_UBR"/>
</dbReference>
<feature type="region of interest" description="Disordered" evidence="7">
    <location>
        <begin position="992"/>
        <end position="1033"/>
    </location>
</feature>
<dbReference type="SUPFAM" id="SSF56204">
    <property type="entry name" value="Hect, E3 ligase catalytic domain"/>
    <property type="match status" value="1"/>
</dbReference>
<feature type="compositionally biased region" description="Basic and acidic residues" evidence="7">
    <location>
        <begin position="2489"/>
        <end position="2500"/>
    </location>
</feature>
<feature type="compositionally biased region" description="Acidic residues" evidence="7">
    <location>
        <begin position="1852"/>
        <end position="1867"/>
    </location>
</feature>
<protein>
    <submittedName>
        <fullName evidence="12">LOW QUALITY PROTEIN: E3 ubiquitin-protein ligase UBR5-like</fullName>
    </submittedName>
</protein>
<feature type="region of interest" description="Disordered" evidence="7">
    <location>
        <begin position="2381"/>
        <end position="2404"/>
    </location>
</feature>
<feature type="compositionally biased region" description="Polar residues" evidence="7">
    <location>
        <begin position="135"/>
        <end position="146"/>
    </location>
</feature>
<dbReference type="SMART" id="SM00517">
    <property type="entry name" value="PolyA"/>
    <property type="match status" value="1"/>
</dbReference>
<dbReference type="Gene3D" id="3.30.2410.10">
    <property type="entry name" value="Hect, E3 ligase catalytic domain"/>
    <property type="match status" value="1"/>
</dbReference>
<feature type="compositionally biased region" description="Acidic residues" evidence="7">
    <location>
        <begin position="1418"/>
        <end position="1432"/>
    </location>
</feature>
<evidence type="ECO:0000256" key="7">
    <source>
        <dbReference type="SAM" id="MobiDB-lite"/>
    </source>
</evidence>
<evidence type="ECO:0000256" key="2">
    <source>
        <dbReference type="ARBA" id="ARBA00022771"/>
    </source>
</evidence>
<feature type="compositionally biased region" description="Polar residues" evidence="7">
    <location>
        <begin position="2046"/>
        <end position="2067"/>
    </location>
</feature>
<feature type="compositionally biased region" description="Basic and acidic residues" evidence="7">
    <location>
        <begin position="2110"/>
        <end position="2119"/>
    </location>
</feature>
<dbReference type="SMART" id="SM00396">
    <property type="entry name" value="ZnF_UBR1"/>
    <property type="match status" value="1"/>
</dbReference>
<dbReference type="Pfam" id="PF00632">
    <property type="entry name" value="HECT"/>
    <property type="match status" value="1"/>
</dbReference>
<dbReference type="PROSITE" id="PS51157">
    <property type="entry name" value="ZF_UBR"/>
    <property type="match status" value="1"/>
</dbReference>
<dbReference type="PANTHER" id="PTHR46276:SF1">
    <property type="entry name" value="E3 UBIQUITIN-PROTEIN LIGASE UBR5"/>
    <property type="match status" value="1"/>
</dbReference>
<evidence type="ECO:0000313" key="12">
    <source>
        <dbReference type="RefSeq" id="XP_006821041.1"/>
    </source>
</evidence>
<dbReference type="InterPro" id="IPR009091">
    <property type="entry name" value="RCC1/BLIP-II"/>
</dbReference>
<dbReference type="SUPFAM" id="SSF63570">
    <property type="entry name" value="PABC (PABP) domain"/>
    <property type="match status" value="1"/>
</dbReference>
<feature type="region of interest" description="Disordered" evidence="7">
    <location>
        <begin position="325"/>
        <end position="360"/>
    </location>
</feature>
<feature type="compositionally biased region" description="Acidic residues" evidence="7">
    <location>
        <begin position="1480"/>
        <end position="1497"/>
    </location>
</feature>
<keyword evidence="3 5" id="KW-0833">Ubl conjugation pathway</keyword>
<dbReference type="Gene3D" id="1.10.8.10">
    <property type="entry name" value="DNA helicase RuvA subunit, C-terminal domain"/>
    <property type="match status" value="1"/>
</dbReference>
<feature type="compositionally biased region" description="Basic and acidic residues" evidence="7">
    <location>
        <begin position="583"/>
        <end position="600"/>
    </location>
</feature>
<feature type="region of interest" description="Disordered" evidence="7">
    <location>
        <begin position="1834"/>
        <end position="1896"/>
    </location>
</feature>
<feature type="compositionally biased region" description="Low complexity" evidence="7">
    <location>
        <begin position="992"/>
        <end position="1002"/>
    </location>
</feature>
<feature type="zinc finger region" description="UBR-type" evidence="6">
    <location>
        <begin position="1048"/>
        <end position="1116"/>
    </location>
</feature>
<feature type="region of interest" description="Disordered" evidence="7">
    <location>
        <begin position="1625"/>
        <end position="1646"/>
    </location>
</feature>
<feature type="domain" description="HECT" evidence="8">
    <location>
        <begin position="2445"/>
        <end position="2808"/>
    </location>
</feature>
<feature type="active site" description="Glycyl thioester intermediate" evidence="5">
    <location>
        <position position="2777"/>
    </location>
</feature>
<keyword evidence="4" id="KW-0862">Zinc</keyword>
<evidence type="ECO:0000256" key="1">
    <source>
        <dbReference type="ARBA" id="ARBA00022723"/>
    </source>
</evidence>
<feature type="domain" description="PABC" evidence="10">
    <location>
        <begin position="2388"/>
        <end position="2465"/>
    </location>
</feature>
<dbReference type="InterPro" id="IPR024725">
    <property type="entry name" value="UBR5_UBA"/>
</dbReference>
<feature type="compositionally biased region" description="Polar residues" evidence="7">
    <location>
        <begin position="2086"/>
        <end position="2096"/>
    </location>
</feature>
<feature type="compositionally biased region" description="Acidic residues" evidence="7">
    <location>
        <begin position="224"/>
        <end position="235"/>
    </location>
</feature>
<evidence type="ECO:0000256" key="3">
    <source>
        <dbReference type="ARBA" id="ARBA00022786"/>
    </source>
</evidence>
<dbReference type="GeneID" id="100367082"/>
<feature type="compositionally biased region" description="Basic and acidic residues" evidence="7">
    <location>
        <begin position="1503"/>
        <end position="1513"/>
    </location>
</feature>
<keyword evidence="1" id="KW-0479">Metal-binding</keyword>
<feature type="domain" description="UBR-type" evidence="9">
    <location>
        <begin position="1048"/>
        <end position="1116"/>
    </location>
</feature>
<feature type="compositionally biased region" description="Acidic residues" evidence="7">
    <location>
        <begin position="1555"/>
        <end position="1568"/>
    </location>
</feature>
<evidence type="ECO:0000259" key="9">
    <source>
        <dbReference type="PROSITE" id="PS51157"/>
    </source>
</evidence>
<dbReference type="InterPro" id="IPR002004">
    <property type="entry name" value="PABP_HYD_C"/>
</dbReference>
<dbReference type="CDD" id="cd14423">
    <property type="entry name" value="CUE_UBR5"/>
    <property type="match status" value="1"/>
</dbReference>
<evidence type="ECO:0000313" key="11">
    <source>
        <dbReference type="Proteomes" id="UP000694865"/>
    </source>
</evidence>
<evidence type="ECO:0000256" key="5">
    <source>
        <dbReference type="PROSITE-ProRule" id="PRU00104"/>
    </source>
</evidence>
<accession>A0ABM0MM00</accession>
<feature type="region of interest" description="Disordered" evidence="7">
    <location>
        <begin position="2046"/>
        <end position="2119"/>
    </location>
</feature>
<feature type="compositionally biased region" description="Low complexity" evidence="7">
    <location>
        <begin position="609"/>
        <end position="625"/>
    </location>
</feature>
<feature type="compositionally biased region" description="Basic and acidic residues" evidence="7">
    <location>
        <begin position="1174"/>
        <end position="1187"/>
    </location>
</feature>
<evidence type="ECO:0000259" key="8">
    <source>
        <dbReference type="PROSITE" id="PS50237"/>
    </source>
</evidence>
<feature type="compositionally biased region" description="Pro residues" evidence="7">
    <location>
        <begin position="1020"/>
        <end position="1033"/>
    </location>
</feature>
<keyword evidence="11" id="KW-1185">Reference proteome</keyword>
<dbReference type="PROSITE" id="PS50237">
    <property type="entry name" value="HECT"/>
    <property type="match status" value="1"/>
</dbReference>
<dbReference type="Gene3D" id="1.10.1900.10">
    <property type="entry name" value="c-terminal domain of poly(a) binding protein"/>
    <property type="match status" value="1"/>
</dbReference>
<dbReference type="CDD" id="cd19675">
    <property type="entry name" value="UBR-box_UBR5"/>
    <property type="match status" value="1"/>
</dbReference>
<gene>
    <name evidence="12" type="primary">LOC100367082</name>
</gene>
<feature type="region of interest" description="Disordered" evidence="7">
    <location>
        <begin position="1163"/>
        <end position="1187"/>
    </location>
</feature>
<evidence type="ECO:0000256" key="4">
    <source>
        <dbReference type="ARBA" id="ARBA00022833"/>
    </source>
</evidence>
<dbReference type="PROSITE" id="PS51309">
    <property type="entry name" value="PABC"/>
    <property type="match status" value="1"/>
</dbReference>
<feature type="region of interest" description="Disordered" evidence="7">
    <location>
        <begin position="135"/>
        <end position="154"/>
    </location>
</feature>
<evidence type="ECO:0000256" key="6">
    <source>
        <dbReference type="PROSITE-ProRule" id="PRU00508"/>
    </source>
</evidence>
<dbReference type="InterPro" id="IPR047503">
    <property type="entry name" value="UBR-box_UBR5"/>
</dbReference>
<reference evidence="12" key="1">
    <citation type="submission" date="2025-08" db="UniProtKB">
        <authorList>
            <consortium name="RefSeq"/>
        </authorList>
    </citation>
    <scope>IDENTIFICATION</scope>
    <source>
        <tissue evidence="12">Testes</tissue>
    </source>
</reference>
<keyword evidence="2" id="KW-0863">Zinc-finger</keyword>
<dbReference type="Gene3D" id="3.90.1750.10">
    <property type="entry name" value="Hect, E3 ligase catalytic domains"/>
    <property type="match status" value="2"/>
</dbReference>
<name>A0ABM0MM00_SACKO</name>
<evidence type="ECO:0000259" key="10">
    <source>
        <dbReference type="PROSITE" id="PS51309"/>
    </source>
</evidence>
<organism evidence="11 12">
    <name type="scientific">Saccoglossus kowalevskii</name>
    <name type="common">Acorn worm</name>
    <dbReference type="NCBI Taxonomy" id="10224"/>
    <lineage>
        <taxon>Eukaryota</taxon>
        <taxon>Metazoa</taxon>
        <taxon>Hemichordata</taxon>
        <taxon>Enteropneusta</taxon>
        <taxon>Harrimaniidae</taxon>
        <taxon>Saccoglossus</taxon>
    </lineage>
</organism>
<dbReference type="InterPro" id="IPR036053">
    <property type="entry name" value="PABP-dom"/>
</dbReference>
<feature type="compositionally biased region" description="Low complexity" evidence="7">
    <location>
        <begin position="1523"/>
        <end position="1541"/>
    </location>
</feature>
<feature type="compositionally biased region" description="Basic and acidic residues" evidence="7">
    <location>
        <begin position="1467"/>
        <end position="1479"/>
    </location>
</feature>
<feature type="compositionally biased region" description="Basic and acidic residues" evidence="7">
    <location>
        <begin position="1440"/>
        <end position="1460"/>
    </location>
</feature>
<dbReference type="InterPro" id="IPR035983">
    <property type="entry name" value="Hect_E3_ubiquitin_ligase"/>
</dbReference>
<dbReference type="PANTHER" id="PTHR46276">
    <property type="entry name" value="E3 UBIQUITIN-PROTEIN LIGASE UBR5"/>
    <property type="match status" value="1"/>
</dbReference>
<feature type="region of interest" description="Disordered" evidence="7">
    <location>
        <begin position="583"/>
        <end position="643"/>
    </location>
</feature>
<dbReference type="Gene3D" id="2.130.10.30">
    <property type="entry name" value="Regulator of chromosome condensation 1/beta-lactamase-inhibitor protein II"/>
    <property type="match status" value="1"/>
</dbReference>
<proteinExistence type="predicted"/>
<sequence>MTSVHFVVHPLPGTEDQLNDRLREVAEKINRQGSTSSTIPALKNQVIRDIALGPNHVAFLLEDGRVCRVSYAINIDKLDLTKDVSRSSKAKTSTTGRVLWRSSSRSGDSPWLLLGSEGSGGVGASLGRWGSGSGACTSRTNVSSSRAPARNRGRVVRAVQTRGRGAQGVIVGSRPVVPASVVPEELVAQAQSVLQGKSRAAIIRELQRTNLDVNMAVNNLLNRDDEDGENDDENDSYMSGGDDLMSLLDAGIHSDHPSVIIDPDAMFSEDMFVYGSRGRPSSRGSLGRSVPILLLSTERDRDGSDRERDPVFRVRDRRWLDTGLRDSAAGGSKLPTSDLPPSDAKKPHQPTPNPLQLGEDVEWWPDKGENLRFTQIASLHSELAAVTVGGHLYQWKWNEQEVYKNNENCNLHHPKTVALNLMNEKITLISSCNVRATVWTESGKLATWVDESLSPIASKLEQPAQLFTEFQSDKVVALYNCSLYTCAKTESGTLYWWGVLPFTQRKKILEKTRTKSKKPRVSSSSKSNIVVGTQVCLISKPLFHSGALAFTVVGGMPKVGELQESAWNLSEICRFKIRFNDKPEEKKTESKPENKNEIKTEMGPPPSPASTCSDVSIVSSASSLRRGSKRSAPSPIKEVNDKSDEENWPLKDVVFVEDVKNAPVGKVLKVDGEYAAVRFPTRDSQASGSEDPLSLLQDCRLLRLDQLQVVKSGTSPKIPECFQRTPKKIILPENAHILAVAVDARGYTCGLKVGSSLKLVVCEVGSGKIESESLFPTEINGFLGQNDKNVSLHTAGQDTCSVLQDGNGAIYPLAKDAVGGVRDPIWLDMPPVQCMGVGTYHMINTISGILKNRAAIIVMALQIQSLIPFILKCDYEAVRLYLQTLDQEINPASKETKIQQLIKECSDGNRNNNSSNVTPVTTSTTTASAAAAGSSSSSGISSLSSALDHVSSHISAVTNAMDAIANVIAANNASGSGSSSSRSISLREMMRRATAAGRSGASGSSGLGIGQEESRDPGSQDPPPPPLPTLNWPPDPPLYSVHALCCNDTCSFTWTGTEHINQDIFECRTCGLIGTLCCCTECARVCHKGHDCKLKKTSPTAYCDCWEKCDCKALIAGNQTTRYELLNKLISETHLVTLPNSRGENILLFLVQTVARQMVEQRQYHPTRNRGPRKTADAEQEMPEHNLEPPRFSRRALERVLQDWKAVKAMINSGFKATDTRVAGQEEFAYLHQQSGTSRLDCFTHCMIVKCNIEMLDTLLTTLIHEIQNTTVVGRKAEAIIVSRRFIRSVARVFVVLSIEMTPGKKKITSISQPLVRCKRVFQALINLAVEELCEIADSMILPVRMGVARPTAPFSLVNSHVDAVHGSEELFSAEPLPLRESGSVQVTRSNRHYLPHSAAGPSQNRHSVNVVDRRDRDEDDIVSADVEEVEVVEGVVGEMEQHDEGDHDNQDDHDRHSDGQGDDQDRESHHDEQEHEEGGNDSDMDLDLLAESESDSESNHSNQDHDQDHDNVSQDNASGRRSAVTAATAGSEAGAGSVTAFFSEEDSSSNQGESELEEMDEDDDNDETEFIDEQLERPSNISHGNRTTQAPHSLQWAMRNSRAPNPTTTTATTSTGLIYIDPSTLRRSAPGVPSGAAATPDHQGNAMSTTASQLARAYAIVVRQVSDLLAVLPDYPAVAPLPLSLDISYQAAIDLQMYMEYHLKPTRDWLVAIMDSTEAQLRFGQALSSTTDPSHPSHPMHSAHMRNLRERAREMASSHDEFNILRTLERRGRLVPSVDPANSARHDFLSYILSLMRSHNDEHSDSLPMIDVSALKHVAYVLDALIYYMRSGGEQEPPDSAENIHDSLVWDPDDDNEADDHADDDVNQSVAMDTDSIDDDHSLPSTNSGRKHPFFQRSDSTTFLGCAPPDPFETSLAESLPLAEQPHLLQPNARREELFGNPHQPVIPSKSDQVFTPIQPQDITVDHSYLEVIPTRMGLSPRQPTVQPPVLPAFGPAEQIVPPLSLDATSSQIPSDNSSLNFASASTVQFQASLLNGSNISAHASDLSTQRQSQTTDAAHTPTSDNDIVMVPVIPDSAGPIKEQVTPSQSVSVIRSTGAAETKSTQEQAADKDKESDTLKSEILQPMSDVSAPAAVVTPSVADEALPPVSAEGPASIDVTTSANTNHPTVAMDSANIQPLGPAYPFARQGLMGPLVPHDVLLGRWRLCLELFGRVFLEDVGAEPSSVLSELGGFEVKEARFRREMEKLRNNQNRDLSLDVERERTALIQQTLRQLNSHFGRRSAAMQPMAVHRVKVTFKDEPGEGSGVARSFYTAIAEALMSPDKLPNLEDLQGAGKGLQYSLIQRLRNRERERERLQRQAERRGRRLSRESRQLSYDARPFYSVHSSERPSEDRDFEPLSPQKQSFGERLFPRVQALQPSLASKITGMLLELSPAQLLFLLASEDSLRAKVDEAADIILSHGREVNADSILDADIFSIDRSLDKPEKTLKKTEPHQLDGDSEDDTDDNVPLFYQPGKRGFYSPIPGKNTSERLNVFRNVGRIIGLCLLQNELCPLQLNRHVIKQILGKKVAWHDLAFFDPIMYESLRQLIVDSQKDGTDSVFSALDLNYSIELSKEEGGCTVDLIPGGAFAPVNATNVFDYVRKYAEYRMMKVAEKAIQSLRSGVFDVLPRNAVDGLTAEDFRLLLNGVGQVNLQQLISYTAFNDESGDSSEKLQKFKRWFWSIVEKMNNQERQDLVYFWTSSPNVPASEEGFQPMPTITVRPADDDHLPTANTCISRLYIPLYSSKVILKTKLTTAIKTKTFGFV</sequence>